<dbReference type="GO" id="GO:0009094">
    <property type="term" value="P:L-phenylalanine biosynthetic process"/>
    <property type="evidence" value="ECO:0007669"/>
    <property type="project" value="UniProtKB-KW"/>
</dbReference>
<keyword evidence="4" id="KW-0057">Aromatic amino acid biosynthesis</keyword>
<feature type="chain" id="PRO_5040374114" description="chorismate mutase" evidence="7">
    <location>
        <begin position="19"/>
        <end position="284"/>
    </location>
</feature>
<reference evidence="8" key="1">
    <citation type="submission" date="2020-11" db="EMBL/GenBank/DDBJ databases">
        <authorList>
            <consortium name="DOE Joint Genome Institute"/>
            <person name="Ahrendt S."/>
            <person name="Riley R."/>
            <person name="Andreopoulos W."/>
            <person name="Labutti K."/>
            <person name="Pangilinan J."/>
            <person name="Ruiz-Duenas F.J."/>
            <person name="Barrasa J.M."/>
            <person name="Sanchez-Garcia M."/>
            <person name="Camarero S."/>
            <person name="Miyauchi S."/>
            <person name="Serrano A."/>
            <person name="Linde D."/>
            <person name="Babiker R."/>
            <person name="Drula E."/>
            <person name="Ayuso-Fernandez I."/>
            <person name="Pacheco R."/>
            <person name="Padilla G."/>
            <person name="Ferreira P."/>
            <person name="Barriuso J."/>
            <person name="Kellner H."/>
            <person name="Castanera R."/>
            <person name="Alfaro M."/>
            <person name="Ramirez L."/>
            <person name="Pisabarro A.G."/>
            <person name="Kuo A."/>
            <person name="Tritt A."/>
            <person name="Lipzen A."/>
            <person name="He G."/>
            <person name="Yan M."/>
            <person name="Ng V."/>
            <person name="Cullen D."/>
            <person name="Martin F."/>
            <person name="Rosso M.-N."/>
            <person name="Henrissat B."/>
            <person name="Hibbett D."/>
            <person name="Martinez A.T."/>
            <person name="Grigoriev I.V."/>
        </authorList>
    </citation>
    <scope>NUCLEOTIDE SEQUENCE</scope>
    <source>
        <strain evidence="8">CBS 247.69</strain>
    </source>
</reference>
<gene>
    <name evidence="8" type="ORF">BDZ94DRAFT_1238305</name>
</gene>
<dbReference type="Gene3D" id="1.10.590.10">
    <property type="entry name" value="Chorismate mutase, AroQ class superfamily, eukaryotic"/>
    <property type="match status" value="1"/>
</dbReference>
<keyword evidence="7" id="KW-0732">Signal</keyword>
<keyword evidence="4" id="KW-0028">Amino-acid biosynthesis</keyword>
<dbReference type="SUPFAM" id="SSF48600">
    <property type="entry name" value="Chorismate mutase II"/>
    <property type="match status" value="1"/>
</dbReference>
<dbReference type="InterPro" id="IPR036263">
    <property type="entry name" value="Chorismate_II_sf"/>
</dbReference>
<comment type="subcellular location">
    <subcellularLocation>
        <location evidence="1">Cytoplasm</location>
    </subcellularLocation>
</comment>
<evidence type="ECO:0000256" key="2">
    <source>
        <dbReference type="ARBA" id="ARBA00012404"/>
    </source>
</evidence>
<evidence type="ECO:0000256" key="7">
    <source>
        <dbReference type="SAM" id="SignalP"/>
    </source>
</evidence>
<dbReference type="EMBL" id="MU150296">
    <property type="protein sequence ID" value="KAF9460569.1"/>
    <property type="molecule type" value="Genomic_DNA"/>
</dbReference>
<accession>A0A9P6CH46</accession>
<dbReference type="EC" id="5.4.99.5" evidence="2"/>
<keyword evidence="3" id="KW-0963">Cytoplasm</keyword>
<dbReference type="AlphaFoldDB" id="A0A9P6CH46"/>
<evidence type="ECO:0000256" key="5">
    <source>
        <dbReference type="ARBA" id="ARBA00023235"/>
    </source>
</evidence>
<feature type="signal peptide" evidence="7">
    <location>
        <begin position="1"/>
        <end position="18"/>
    </location>
</feature>
<dbReference type="InterPro" id="IPR008238">
    <property type="entry name" value="Chorismate_mutase_AroQ_euk"/>
</dbReference>
<evidence type="ECO:0000313" key="9">
    <source>
        <dbReference type="Proteomes" id="UP000807353"/>
    </source>
</evidence>
<name>A0A9P6CH46_9AGAR</name>
<dbReference type="GO" id="GO:0046417">
    <property type="term" value="P:chorismate metabolic process"/>
    <property type="evidence" value="ECO:0007669"/>
    <property type="project" value="InterPro"/>
</dbReference>
<dbReference type="GO" id="GO:0004106">
    <property type="term" value="F:chorismate mutase activity"/>
    <property type="evidence" value="ECO:0007669"/>
    <property type="project" value="UniProtKB-EC"/>
</dbReference>
<organism evidence="8 9">
    <name type="scientific">Collybia nuda</name>
    <dbReference type="NCBI Taxonomy" id="64659"/>
    <lineage>
        <taxon>Eukaryota</taxon>
        <taxon>Fungi</taxon>
        <taxon>Dikarya</taxon>
        <taxon>Basidiomycota</taxon>
        <taxon>Agaricomycotina</taxon>
        <taxon>Agaricomycetes</taxon>
        <taxon>Agaricomycetidae</taxon>
        <taxon>Agaricales</taxon>
        <taxon>Tricholomatineae</taxon>
        <taxon>Clitocybaceae</taxon>
        <taxon>Collybia</taxon>
    </lineage>
</organism>
<evidence type="ECO:0000256" key="4">
    <source>
        <dbReference type="ARBA" id="ARBA00023222"/>
    </source>
</evidence>
<keyword evidence="5" id="KW-0413">Isomerase</keyword>
<comment type="caution">
    <text evidence="8">The sequence shown here is derived from an EMBL/GenBank/DDBJ whole genome shotgun (WGS) entry which is preliminary data.</text>
</comment>
<evidence type="ECO:0000256" key="3">
    <source>
        <dbReference type="ARBA" id="ARBA00022490"/>
    </source>
</evidence>
<keyword evidence="9" id="KW-1185">Reference proteome</keyword>
<evidence type="ECO:0000256" key="1">
    <source>
        <dbReference type="ARBA" id="ARBA00004496"/>
    </source>
</evidence>
<proteinExistence type="predicted"/>
<dbReference type="InterPro" id="IPR037039">
    <property type="entry name" value="CM_AroQ_sf_eucaryotic"/>
</dbReference>
<evidence type="ECO:0000313" key="8">
    <source>
        <dbReference type="EMBL" id="KAF9460569.1"/>
    </source>
</evidence>
<dbReference type="PROSITE" id="PS51169">
    <property type="entry name" value="CHORISMATE_MUT_3"/>
    <property type="match status" value="1"/>
</dbReference>
<comment type="catalytic activity">
    <reaction evidence="6">
        <text>chorismate = prephenate</text>
        <dbReference type="Rhea" id="RHEA:13897"/>
        <dbReference type="ChEBI" id="CHEBI:29748"/>
        <dbReference type="ChEBI" id="CHEBI:29934"/>
        <dbReference type="EC" id="5.4.99.5"/>
    </reaction>
    <physiologicalReaction direction="left-to-right" evidence="6">
        <dbReference type="Rhea" id="RHEA:13898"/>
    </physiologicalReaction>
</comment>
<dbReference type="GO" id="GO:0005737">
    <property type="term" value="C:cytoplasm"/>
    <property type="evidence" value="ECO:0007669"/>
    <property type="project" value="UniProtKB-SubCell"/>
</dbReference>
<dbReference type="PANTHER" id="PTHR21145:SF12">
    <property type="entry name" value="CHORISMATE MUTASE"/>
    <property type="match status" value="1"/>
</dbReference>
<dbReference type="Proteomes" id="UP000807353">
    <property type="component" value="Unassembled WGS sequence"/>
</dbReference>
<keyword evidence="4" id="KW-0584">Phenylalanine biosynthesis</keyword>
<dbReference type="PANTHER" id="PTHR21145">
    <property type="entry name" value="CHORISMATE MUTASE"/>
    <property type="match status" value="1"/>
</dbReference>
<protein>
    <recommendedName>
        <fullName evidence="2">chorismate mutase</fullName>
        <ecNumber evidence="2">5.4.99.5</ecNumber>
    </recommendedName>
</protein>
<evidence type="ECO:0000256" key="6">
    <source>
        <dbReference type="ARBA" id="ARBA00023979"/>
    </source>
</evidence>
<sequence>MLWFGASLLLLSASPSWASVVVTADVSNNARRPAFPVPDLTQIRDILAHLEAPIISGLTERMGLATSHDLYANNGRRLIDVLTTRENIALKAGRFDYGKMEYPFTLPLISPDFTTPLTPFNPGTFHQDTFSGNPNITKFYLETLVPMFTSATSFYYHLDNSTLNDDAALNLDATLLGLLSHRSHIGKVVAETKYAANVTVFVPLIKSKDAGTIRTLLTNTAQEANVLAQAATAATAFSTAWITSGASFPPATGVNLQNAAAKLFRELIDITTQIEIEYIMQRLR</sequence>
<dbReference type="OrthoDB" id="191918at2759"/>